<reference evidence="2" key="1">
    <citation type="submission" date="2022-11" db="EMBL/GenBank/DDBJ databases">
        <authorList>
            <person name="Scott C."/>
            <person name="Bruce N."/>
        </authorList>
    </citation>
    <scope>NUCLEOTIDE SEQUENCE</scope>
</reference>
<proteinExistence type="predicted"/>
<keyword evidence="1" id="KW-1133">Transmembrane helix</keyword>
<protein>
    <submittedName>
        <fullName evidence="2">Uncharacterized protein</fullName>
    </submittedName>
</protein>
<evidence type="ECO:0000313" key="2">
    <source>
        <dbReference type="EMBL" id="CAI4210689.1"/>
    </source>
</evidence>
<dbReference type="Proteomes" id="UP000838763">
    <property type="component" value="Unassembled WGS sequence"/>
</dbReference>
<dbReference type="AlphaFoldDB" id="A0A9P1GUU1"/>
<organism evidence="2 3">
    <name type="scientific">Parascedosporium putredinis</name>
    <dbReference type="NCBI Taxonomy" id="1442378"/>
    <lineage>
        <taxon>Eukaryota</taxon>
        <taxon>Fungi</taxon>
        <taxon>Dikarya</taxon>
        <taxon>Ascomycota</taxon>
        <taxon>Pezizomycotina</taxon>
        <taxon>Sordariomycetes</taxon>
        <taxon>Hypocreomycetidae</taxon>
        <taxon>Microascales</taxon>
        <taxon>Microascaceae</taxon>
        <taxon>Parascedosporium</taxon>
    </lineage>
</organism>
<keyword evidence="3" id="KW-1185">Reference proteome</keyword>
<keyword evidence="1" id="KW-0812">Transmembrane</keyword>
<feature type="transmembrane region" description="Helical" evidence="1">
    <location>
        <begin position="274"/>
        <end position="293"/>
    </location>
</feature>
<comment type="caution">
    <text evidence="2">The sequence shown here is derived from an EMBL/GenBank/DDBJ whole genome shotgun (WGS) entry which is preliminary data.</text>
</comment>
<keyword evidence="1" id="KW-0472">Membrane</keyword>
<dbReference type="EMBL" id="CALLCH030000001">
    <property type="protein sequence ID" value="CAI4210689.1"/>
    <property type="molecule type" value="Genomic_DNA"/>
</dbReference>
<evidence type="ECO:0000256" key="1">
    <source>
        <dbReference type="SAM" id="Phobius"/>
    </source>
</evidence>
<name>A0A9P1GUU1_9PEZI</name>
<dbReference type="OrthoDB" id="5420777at2759"/>
<sequence>MLVPSLKGITITAEPTRIIIDGQTLTSLDPTATTRITVGKGVYEINPSQIIQFGGKTIDRGVGRGIYVATPTTTVIDGLPVTVSGNSAVIGGYTYTIGRTPETQVVLGRTVIIGPTALTFKNSDATLTYDGRIPEQTGVIVAGGELMTAIGKSVVVLVQTTITYGPSIVPQTETIDDDTTKYDIVGGATLTQVGASRVVIREATYTVGPGTGTTTTFVGGENVTVAPDGITVATLTIPYPFGPTIVTMLPEPSEAAPIEGDDDEDAGSPVRPDWAAGITALSIAIGVWVIGFVI</sequence>
<accession>A0A9P1GUU1</accession>
<gene>
    <name evidence="2" type="ORF">PPNO1_LOCUS490</name>
</gene>
<evidence type="ECO:0000313" key="3">
    <source>
        <dbReference type="Proteomes" id="UP000838763"/>
    </source>
</evidence>